<comment type="similarity">
    <text evidence="3">Belongs to the CENP-I/CTF3 family.</text>
</comment>
<dbReference type="InterPro" id="IPR012485">
    <property type="entry name" value="CENP-I"/>
</dbReference>
<reference evidence="8 9" key="1">
    <citation type="submission" date="2017-06" db="EMBL/GenBank/DDBJ databases">
        <title>Ant-infecting Ophiocordyceps genomes reveal a high diversity of potential behavioral manipulation genes and a possible major role for enterotoxins.</title>
        <authorList>
            <person name="De Bekker C."/>
            <person name="Evans H.C."/>
            <person name="Brachmann A."/>
            <person name="Hughes D.P."/>
        </authorList>
    </citation>
    <scope>NUCLEOTIDE SEQUENCE [LARGE SCALE GENOMIC DNA]</scope>
    <source>
        <strain evidence="8 9">Map64</strain>
    </source>
</reference>
<dbReference type="Pfam" id="PF07778">
    <property type="entry name" value="CENP-I"/>
    <property type="match status" value="1"/>
</dbReference>
<evidence type="ECO:0008006" key="10">
    <source>
        <dbReference type="Google" id="ProtNLM"/>
    </source>
</evidence>
<comment type="subcellular location">
    <subcellularLocation>
        <location evidence="2">Chromosome</location>
        <location evidence="2">Centromere</location>
    </subcellularLocation>
    <subcellularLocation>
        <location evidence="1">Nucleus</location>
    </subcellularLocation>
</comment>
<evidence type="ECO:0000256" key="1">
    <source>
        <dbReference type="ARBA" id="ARBA00004123"/>
    </source>
</evidence>
<evidence type="ECO:0000256" key="4">
    <source>
        <dbReference type="ARBA" id="ARBA00022454"/>
    </source>
</evidence>
<proteinExistence type="inferred from homology"/>
<keyword evidence="9" id="KW-1185">Reference proteome</keyword>
<dbReference type="PANTHER" id="PTHR48208">
    <property type="entry name" value="CENTROMERE PROTEIN I"/>
    <property type="match status" value="1"/>
</dbReference>
<evidence type="ECO:0000256" key="3">
    <source>
        <dbReference type="ARBA" id="ARBA00005470"/>
    </source>
</evidence>
<feature type="region of interest" description="Disordered" evidence="7">
    <location>
        <begin position="700"/>
        <end position="725"/>
    </location>
</feature>
<name>A0A2C5XX80_9HYPO</name>
<dbReference type="STRING" id="1399860.A0A2C5XX80"/>
<protein>
    <recommendedName>
        <fullName evidence="10">Mis6 domain-containing protein</fullName>
    </recommendedName>
</protein>
<dbReference type="GO" id="GO:0005634">
    <property type="term" value="C:nucleus"/>
    <property type="evidence" value="ECO:0007669"/>
    <property type="project" value="UniProtKB-SubCell"/>
</dbReference>
<evidence type="ECO:0000313" key="9">
    <source>
        <dbReference type="Proteomes" id="UP000226192"/>
    </source>
</evidence>
<feature type="compositionally biased region" description="Low complexity" evidence="7">
    <location>
        <begin position="710"/>
        <end position="725"/>
    </location>
</feature>
<dbReference type="CDD" id="cd22647">
    <property type="entry name" value="CTF3_NTD_HEAT"/>
    <property type="match status" value="1"/>
</dbReference>
<dbReference type="Proteomes" id="UP000226192">
    <property type="component" value="Unassembled WGS sequence"/>
</dbReference>
<comment type="caution">
    <text evidence="8">The sequence shown here is derived from an EMBL/GenBank/DDBJ whole genome shotgun (WGS) entry which is preliminary data.</text>
</comment>
<sequence length="725" mass="81030">MADTSEDQISLLIQDVVAAAQIPARLRGASIKPTVSRLTSLMYEHGLSSDALQQIVELVTKPNQLDQASTAALVRSLYPRQLIPEDIVLSVVGALAIGGLKPALAIQAALLRWLILVYHVLEDRSILARAYSVLFNLLDTDIIRPWLAHLLALITRRKHVRPFRIQALLALSRQTGNDPSLVGLLRVFKDYYPEIIVGEAVRGKASAFKHPDPAWRQRLDEIQHAHRQAAQGATEHQKDFRVYRNANRSGRNKLIPSVHTSYAKEDSVTLEEIENVSSLVQNIEKLDLPNQLVAVLADPLLQKLLLLRPSSDSYRRVANWLGSVLQDAVDGDVDEDTLWEVLQVVKEFVIQTREVPPILLDFFMRFLQIWDGSGRRQLVLDILAFVPLIEFDELYRHILMPLETAMRDNEPGTLESILKLYTGILHHWTVLCKSADSIPTQANEAITSLIRHVNDLALTLLQTFAGVSSECAVLTFYEQVERLVTDQDLQQHIRIELPNKLLVYMLLFSDSLASVSRLCFILARYKKGFEAAMAARSGKRRSKALWYDRAYINLYNGFLMDICNCFWRGQAFSDDDTNARGCMIPRSTVSALTAYVAAVEPSFSLASLFSLSHAPLLCLQSIECLRELETVSLQQEGLNSRHAGPVTQSSLAKLAAAGGLKISWQEYRINVLRALSDYGFSGVTELLKSTMRVLKSSMEAIPGSQESNTQGQGSQRLSLLSVSSQ</sequence>
<keyword evidence="4" id="KW-0158">Chromosome</keyword>
<gene>
    <name evidence="8" type="ORF">CDD81_3383</name>
</gene>
<accession>A0A2C5XX80</accession>
<evidence type="ECO:0000256" key="5">
    <source>
        <dbReference type="ARBA" id="ARBA00023242"/>
    </source>
</evidence>
<evidence type="ECO:0000256" key="7">
    <source>
        <dbReference type="SAM" id="MobiDB-lite"/>
    </source>
</evidence>
<dbReference type="PANTHER" id="PTHR48208:SF2">
    <property type="entry name" value="CENTROMERE PROTEIN I"/>
    <property type="match status" value="1"/>
</dbReference>
<organism evidence="8 9">
    <name type="scientific">Ophiocordyceps australis</name>
    <dbReference type="NCBI Taxonomy" id="1399860"/>
    <lineage>
        <taxon>Eukaryota</taxon>
        <taxon>Fungi</taxon>
        <taxon>Dikarya</taxon>
        <taxon>Ascomycota</taxon>
        <taxon>Pezizomycotina</taxon>
        <taxon>Sordariomycetes</taxon>
        <taxon>Hypocreomycetidae</taxon>
        <taxon>Hypocreales</taxon>
        <taxon>Ophiocordycipitaceae</taxon>
        <taxon>Ophiocordyceps</taxon>
    </lineage>
</organism>
<dbReference type="GO" id="GO:0000939">
    <property type="term" value="C:inner kinetochore"/>
    <property type="evidence" value="ECO:0007669"/>
    <property type="project" value="TreeGrafter"/>
</dbReference>
<dbReference type="GO" id="GO:0000070">
    <property type="term" value="P:mitotic sister chromatid segregation"/>
    <property type="evidence" value="ECO:0007669"/>
    <property type="project" value="TreeGrafter"/>
</dbReference>
<dbReference type="GO" id="GO:0034080">
    <property type="term" value="P:CENP-A containing chromatin assembly"/>
    <property type="evidence" value="ECO:0007669"/>
    <property type="project" value="TreeGrafter"/>
</dbReference>
<keyword evidence="5" id="KW-0539">Nucleus</keyword>
<keyword evidence="6" id="KW-0137">Centromere</keyword>
<evidence type="ECO:0000256" key="2">
    <source>
        <dbReference type="ARBA" id="ARBA00004584"/>
    </source>
</evidence>
<evidence type="ECO:0000256" key="6">
    <source>
        <dbReference type="ARBA" id="ARBA00023328"/>
    </source>
</evidence>
<dbReference type="EMBL" id="NJET01000216">
    <property type="protein sequence ID" value="PHH59314.1"/>
    <property type="molecule type" value="Genomic_DNA"/>
</dbReference>
<evidence type="ECO:0000313" key="8">
    <source>
        <dbReference type="EMBL" id="PHH59314.1"/>
    </source>
</evidence>
<dbReference type="OrthoDB" id="6347512at2759"/>
<dbReference type="AlphaFoldDB" id="A0A2C5XX80"/>